<sequence>MNETQQEEMQVACKKAINLFLMKGEQINSTMQRMIREVPELAPEAGTTSRSLSQHILERYWTKRDFAKVDGPFQIEGVGYSKNYKGRVKTGDSEEGHIDCGCSEDLALFELFWWKTWSIGSSHQNLMTFRENLKTDTIPPRLRAFFAAAYQEVSLLTLDDLFAIQWGEEGYENRLHTLQVMRKVTMLRSQGVEIPGFQLTSESSGISG</sequence>
<keyword evidence="2" id="KW-1185">Reference proteome</keyword>
<evidence type="ECO:0000313" key="1">
    <source>
        <dbReference type="EMBL" id="EDR00531.1"/>
    </source>
</evidence>
<proteinExistence type="predicted"/>
<reference evidence="1 2" key="1">
    <citation type="journal article" date="2008" name="Nature">
        <title>The genome of Laccaria bicolor provides insights into mycorrhizal symbiosis.</title>
        <authorList>
            <person name="Martin F."/>
            <person name="Aerts A."/>
            <person name="Ahren D."/>
            <person name="Brun A."/>
            <person name="Danchin E.G.J."/>
            <person name="Duchaussoy F."/>
            <person name="Gibon J."/>
            <person name="Kohler A."/>
            <person name="Lindquist E."/>
            <person name="Pereda V."/>
            <person name="Salamov A."/>
            <person name="Shapiro H.J."/>
            <person name="Wuyts J."/>
            <person name="Blaudez D."/>
            <person name="Buee M."/>
            <person name="Brokstein P."/>
            <person name="Canbaeck B."/>
            <person name="Cohen D."/>
            <person name="Courty P.E."/>
            <person name="Coutinho P.M."/>
            <person name="Delaruelle C."/>
            <person name="Detter J.C."/>
            <person name="Deveau A."/>
            <person name="DiFazio S."/>
            <person name="Duplessis S."/>
            <person name="Fraissinet-Tachet L."/>
            <person name="Lucic E."/>
            <person name="Frey-Klett P."/>
            <person name="Fourrey C."/>
            <person name="Feussner I."/>
            <person name="Gay G."/>
            <person name="Grimwood J."/>
            <person name="Hoegger P.J."/>
            <person name="Jain P."/>
            <person name="Kilaru S."/>
            <person name="Labbe J."/>
            <person name="Lin Y.C."/>
            <person name="Legue V."/>
            <person name="Le Tacon F."/>
            <person name="Marmeisse R."/>
            <person name="Melayah D."/>
            <person name="Montanini B."/>
            <person name="Muratet M."/>
            <person name="Nehls U."/>
            <person name="Niculita-Hirzel H."/>
            <person name="Oudot-Le Secq M.P."/>
            <person name="Peter M."/>
            <person name="Quesneville H."/>
            <person name="Rajashekar B."/>
            <person name="Reich M."/>
            <person name="Rouhier N."/>
            <person name="Schmutz J."/>
            <person name="Yin T."/>
            <person name="Chalot M."/>
            <person name="Henrissat B."/>
            <person name="Kuees U."/>
            <person name="Lucas S."/>
            <person name="Van de Peer Y."/>
            <person name="Podila G.K."/>
            <person name="Polle A."/>
            <person name="Pukkila P.J."/>
            <person name="Richardson P.M."/>
            <person name="Rouze P."/>
            <person name="Sanders I.R."/>
            <person name="Stajich J.E."/>
            <person name="Tunlid A."/>
            <person name="Tuskan G."/>
            <person name="Grigoriev I.V."/>
        </authorList>
    </citation>
    <scope>NUCLEOTIDE SEQUENCE [LARGE SCALE GENOMIC DNA]</scope>
    <source>
        <strain evidence="2">S238N-H82 / ATCC MYA-4686</strain>
    </source>
</reference>
<dbReference type="GeneID" id="6084430"/>
<evidence type="ECO:0000313" key="2">
    <source>
        <dbReference type="Proteomes" id="UP000001194"/>
    </source>
</evidence>
<dbReference type="STRING" id="486041.B0DXV6"/>
<dbReference type="Proteomes" id="UP000001194">
    <property type="component" value="Unassembled WGS sequence"/>
</dbReference>
<accession>B0DXV6</accession>
<dbReference type="InParanoid" id="B0DXV6"/>
<dbReference type="RefSeq" id="XP_001888758.1">
    <property type="nucleotide sequence ID" value="XM_001888723.1"/>
</dbReference>
<dbReference type="OrthoDB" id="3013559at2759"/>
<dbReference type="HOGENOM" id="CLU_1321103_0_0_1"/>
<organism evidence="2">
    <name type="scientific">Laccaria bicolor (strain S238N-H82 / ATCC MYA-4686)</name>
    <name type="common">Bicoloured deceiver</name>
    <name type="synonym">Laccaria laccata var. bicolor</name>
    <dbReference type="NCBI Taxonomy" id="486041"/>
    <lineage>
        <taxon>Eukaryota</taxon>
        <taxon>Fungi</taxon>
        <taxon>Dikarya</taxon>
        <taxon>Basidiomycota</taxon>
        <taxon>Agaricomycotina</taxon>
        <taxon>Agaricomycetes</taxon>
        <taxon>Agaricomycetidae</taxon>
        <taxon>Agaricales</taxon>
        <taxon>Agaricineae</taxon>
        <taxon>Hydnangiaceae</taxon>
        <taxon>Laccaria</taxon>
    </lineage>
</organism>
<dbReference type="EMBL" id="DS547148">
    <property type="protein sequence ID" value="EDR00531.1"/>
    <property type="molecule type" value="Genomic_DNA"/>
</dbReference>
<gene>
    <name evidence="1" type="ORF">LACBIDRAFT_334035</name>
</gene>
<protein>
    <submittedName>
        <fullName evidence="1">Predicted protein</fullName>
    </submittedName>
</protein>
<name>B0DXV6_LACBS</name>
<dbReference type="KEGG" id="lbc:LACBIDRAFT_334035"/>
<dbReference type="AlphaFoldDB" id="B0DXV6"/>